<keyword evidence="2" id="KW-0813">Transport</keyword>
<keyword evidence="10" id="KW-1185">Reference proteome</keyword>
<organism evidence="9">
    <name type="scientific">Flexilinea flocculi</name>
    <dbReference type="NCBI Taxonomy" id="1678840"/>
    <lineage>
        <taxon>Bacteria</taxon>
        <taxon>Bacillati</taxon>
        <taxon>Chloroflexota</taxon>
        <taxon>Anaerolineae</taxon>
        <taxon>Anaerolineales</taxon>
        <taxon>Anaerolineaceae</taxon>
        <taxon>Flexilinea</taxon>
    </lineage>
</organism>
<evidence type="ECO:0000256" key="4">
    <source>
        <dbReference type="ARBA" id="ARBA00022519"/>
    </source>
</evidence>
<feature type="transmembrane region" description="Helical" evidence="8">
    <location>
        <begin position="155"/>
        <end position="174"/>
    </location>
</feature>
<dbReference type="Proteomes" id="UP000053370">
    <property type="component" value="Unassembled WGS sequence"/>
</dbReference>
<gene>
    <name evidence="9" type="ORF">ATC1_131410</name>
</gene>
<keyword evidence="5 8" id="KW-0812">Transmembrane</keyword>
<dbReference type="GO" id="GO:0005886">
    <property type="term" value="C:plasma membrane"/>
    <property type="evidence" value="ECO:0007669"/>
    <property type="project" value="UniProtKB-SubCell"/>
</dbReference>
<sequence length="344" mass="36142">MQEKNLHTLIVTPERKKIGDIVGKLFLRSQSYFGLFGIFILSIILSPVRNGHIVFLNPENLLNIVRFASENGIIAVGMTLVIMLAGIDLSVGAVLALSAVGSASLMMRSDWEVVPTLLVIFAAGAFIGFINGVITTKIKIQPFIVTLAMMTIARGIASLWSGGYAIPLAFGGAGAPQAYKDMFAGHVNLFGLEVPVQVFYLAGVGIIASFILKKTGFGRHVLAVGGNEVAARLSGVAVDRTKIIVFTLCSFLASLAAMLHAALVNQGSHIDGNGYETNAIAAVVIGGTSMAGGSGTVLGSVMGAIILSILDNILGLRNIQSEYQMILKGALIILAVISQKQKSE</sequence>
<dbReference type="CDD" id="cd06579">
    <property type="entry name" value="TM_PBP1_transp_AraH_like"/>
    <property type="match status" value="1"/>
</dbReference>
<evidence type="ECO:0000313" key="9">
    <source>
        <dbReference type="EMBL" id="GAP41421.1"/>
    </source>
</evidence>
<keyword evidence="7 8" id="KW-0472">Membrane</keyword>
<dbReference type="EMBL" id="DF968181">
    <property type="protein sequence ID" value="GAP41421.1"/>
    <property type="molecule type" value="Genomic_DNA"/>
</dbReference>
<feature type="transmembrane region" description="Helical" evidence="8">
    <location>
        <begin position="32"/>
        <end position="51"/>
    </location>
</feature>
<accession>A0A0S7BMG1</accession>
<evidence type="ECO:0000256" key="8">
    <source>
        <dbReference type="SAM" id="Phobius"/>
    </source>
</evidence>
<name>A0A0S7BMG1_9CHLR</name>
<reference evidence="9" key="1">
    <citation type="journal article" date="2015" name="Genome Announc.">
        <title>Draft Genome Sequence of Anaerolineae Strain TC1, a Novel Isolate from a Methanogenic Wastewater Treatment System.</title>
        <authorList>
            <person name="Matsuura N."/>
            <person name="Tourlousse D.M."/>
            <person name="Sun L."/>
            <person name="Toyonaga M."/>
            <person name="Kuroda K."/>
            <person name="Ohashi A."/>
            <person name="Cruz R."/>
            <person name="Yamaguchi T."/>
            <person name="Sekiguchi Y."/>
        </authorList>
    </citation>
    <scope>NUCLEOTIDE SEQUENCE [LARGE SCALE GENOMIC DNA]</scope>
    <source>
        <strain evidence="9">TC1</strain>
    </source>
</reference>
<dbReference type="InterPro" id="IPR001851">
    <property type="entry name" value="ABC_transp_permease"/>
</dbReference>
<evidence type="ECO:0000256" key="6">
    <source>
        <dbReference type="ARBA" id="ARBA00022989"/>
    </source>
</evidence>
<dbReference type="Pfam" id="PF02653">
    <property type="entry name" value="BPD_transp_2"/>
    <property type="match status" value="1"/>
</dbReference>
<dbReference type="PANTHER" id="PTHR32196:SF21">
    <property type="entry name" value="ABC TRANSPORTER PERMEASE PROTEIN YPHD-RELATED"/>
    <property type="match status" value="1"/>
</dbReference>
<comment type="subcellular location">
    <subcellularLocation>
        <location evidence="1">Cell membrane</location>
        <topology evidence="1">Multi-pass membrane protein</topology>
    </subcellularLocation>
</comment>
<evidence type="ECO:0000256" key="5">
    <source>
        <dbReference type="ARBA" id="ARBA00022692"/>
    </source>
</evidence>
<keyword evidence="3" id="KW-1003">Cell membrane</keyword>
<evidence type="ECO:0000313" key="10">
    <source>
        <dbReference type="Proteomes" id="UP000053370"/>
    </source>
</evidence>
<feature type="transmembrane region" description="Helical" evidence="8">
    <location>
        <begin position="194"/>
        <end position="212"/>
    </location>
</feature>
<dbReference type="PANTHER" id="PTHR32196">
    <property type="entry name" value="ABC TRANSPORTER PERMEASE PROTEIN YPHD-RELATED-RELATED"/>
    <property type="match status" value="1"/>
</dbReference>
<feature type="transmembrane region" description="Helical" evidence="8">
    <location>
        <begin position="72"/>
        <end position="101"/>
    </location>
</feature>
<keyword evidence="6 8" id="KW-1133">Transmembrane helix</keyword>
<protein>
    <submittedName>
        <fullName evidence="9">Monosaccharide ABC transporter membrane protein, CUT2 family</fullName>
    </submittedName>
</protein>
<proteinExistence type="predicted"/>
<evidence type="ECO:0000256" key="2">
    <source>
        <dbReference type="ARBA" id="ARBA00022448"/>
    </source>
</evidence>
<evidence type="ECO:0000256" key="1">
    <source>
        <dbReference type="ARBA" id="ARBA00004651"/>
    </source>
</evidence>
<evidence type="ECO:0000256" key="7">
    <source>
        <dbReference type="ARBA" id="ARBA00023136"/>
    </source>
</evidence>
<dbReference type="PATRIC" id="fig|1678840.3.peg.2870"/>
<feature type="transmembrane region" description="Helical" evidence="8">
    <location>
        <begin position="113"/>
        <end position="134"/>
    </location>
</feature>
<feature type="transmembrane region" description="Helical" evidence="8">
    <location>
        <begin position="283"/>
        <end position="310"/>
    </location>
</feature>
<dbReference type="OrthoDB" id="9797838at2"/>
<evidence type="ECO:0000256" key="3">
    <source>
        <dbReference type="ARBA" id="ARBA00022475"/>
    </source>
</evidence>
<feature type="transmembrane region" description="Helical" evidence="8">
    <location>
        <begin position="243"/>
        <end position="263"/>
    </location>
</feature>
<dbReference type="GO" id="GO:0022857">
    <property type="term" value="F:transmembrane transporter activity"/>
    <property type="evidence" value="ECO:0007669"/>
    <property type="project" value="InterPro"/>
</dbReference>
<keyword evidence="4" id="KW-0997">Cell inner membrane</keyword>
<dbReference type="RefSeq" id="WP_062282586.1">
    <property type="nucleotide sequence ID" value="NZ_DF968181.1"/>
</dbReference>
<dbReference type="AlphaFoldDB" id="A0A0S7BMG1"/>
<dbReference type="STRING" id="1678840.ATC1_131410"/>